<dbReference type="AlphaFoldDB" id="A0A160DSG9"/>
<evidence type="ECO:0000313" key="2">
    <source>
        <dbReference type="EMBL" id="ANB16830.1"/>
    </source>
</evidence>
<dbReference type="InterPro" id="IPR002545">
    <property type="entry name" value="CheW-lke_dom"/>
</dbReference>
<dbReference type="EMBL" id="CP015249">
    <property type="protein sequence ID" value="ANB16830.1"/>
    <property type="molecule type" value="Genomic_DNA"/>
</dbReference>
<dbReference type="GO" id="GO:0006935">
    <property type="term" value="P:chemotaxis"/>
    <property type="evidence" value="ECO:0007669"/>
    <property type="project" value="InterPro"/>
</dbReference>
<dbReference type="GO" id="GO:0007165">
    <property type="term" value="P:signal transduction"/>
    <property type="evidence" value="ECO:0007669"/>
    <property type="project" value="InterPro"/>
</dbReference>
<feature type="domain" description="CheW-like" evidence="1">
    <location>
        <begin position="38"/>
        <end position="178"/>
    </location>
</feature>
<dbReference type="CDD" id="cd00588">
    <property type="entry name" value="CheW_like"/>
    <property type="match status" value="1"/>
</dbReference>
<gene>
    <name evidence="2" type="ORF">I596_794</name>
</gene>
<dbReference type="Proteomes" id="UP000076830">
    <property type="component" value="Chromosome"/>
</dbReference>
<accession>A0A160DSG9</accession>
<organism evidence="2 3">
    <name type="scientific">Dokdonella koreensis DS-123</name>
    <dbReference type="NCBI Taxonomy" id="1300342"/>
    <lineage>
        <taxon>Bacteria</taxon>
        <taxon>Pseudomonadati</taxon>
        <taxon>Pseudomonadota</taxon>
        <taxon>Gammaproteobacteria</taxon>
        <taxon>Lysobacterales</taxon>
        <taxon>Rhodanobacteraceae</taxon>
        <taxon>Dokdonella</taxon>
    </lineage>
</organism>
<dbReference type="PROSITE" id="PS50851">
    <property type="entry name" value="CHEW"/>
    <property type="match status" value="1"/>
</dbReference>
<reference evidence="2 3" key="1">
    <citation type="submission" date="2016-04" db="EMBL/GenBank/DDBJ databases">
        <title>Complete genome sequence of Dokdonella koreensis DS-123T.</title>
        <authorList>
            <person name="Kim J.F."/>
            <person name="Lee H."/>
            <person name="Kwak M.-J."/>
        </authorList>
    </citation>
    <scope>NUCLEOTIDE SEQUENCE [LARGE SCALE GENOMIC DNA]</scope>
    <source>
        <strain evidence="2 3">DS-123</strain>
    </source>
</reference>
<dbReference type="STRING" id="1300342.I596_794"/>
<proteinExistence type="predicted"/>
<name>A0A160DSG9_9GAMM</name>
<dbReference type="Pfam" id="PF01584">
    <property type="entry name" value="CheW"/>
    <property type="match status" value="1"/>
</dbReference>
<dbReference type="PATRIC" id="fig|1300342.3.peg.780"/>
<dbReference type="InterPro" id="IPR036061">
    <property type="entry name" value="CheW-like_dom_sf"/>
</dbReference>
<dbReference type="PANTHER" id="PTHR22617">
    <property type="entry name" value="CHEMOTAXIS SENSOR HISTIDINE KINASE-RELATED"/>
    <property type="match status" value="1"/>
</dbReference>
<dbReference type="SMART" id="SM00260">
    <property type="entry name" value="CheW"/>
    <property type="match status" value="1"/>
</dbReference>
<dbReference type="InterPro" id="IPR039315">
    <property type="entry name" value="CheW"/>
</dbReference>
<dbReference type="Gene3D" id="2.30.30.40">
    <property type="entry name" value="SH3 Domains"/>
    <property type="match status" value="1"/>
</dbReference>
<dbReference type="RefSeq" id="WP_067644368.1">
    <property type="nucleotide sequence ID" value="NZ_CP015249.1"/>
</dbReference>
<keyword evidence="3" id="KW-1185">Reference proteome</keyword>
<dbReference type="Gene3D" id="2.40.50.180">
    <property type="entry name" value="CheA-289, Domain 4"/>
    <property type="match status" value="1"/>
</dbReference>
<evidence type="ECO:0000259" key="1">
    <source>
        <dbReference type="PROSITE" id="PS50851"/>
    </source>
</evidence>
<dbReference type="KEGG" id="dko:I596_794"/>
<dbReference type="SUPFAM" id="SSF50341">
    <property type="entry name" value="CheW-like"/>
    <property type="match status" value="1"/>
</dbReference>
<dbReference type="GO" id="GO:0005829">
    <property type="term" value="C:cytosol"/>
    <property type="evidence" value="ECO:0007669"/>
    <property type="project" value="TreeGrafter"/>
</dbReference>
<evidence type="ECO:0000313" key="3">
    <source>
        <dbReference type="Proteomes" id="UP000076830"/>
    </source>
</evidence>
<dbReference type="PANTHER" id="PTHR22617:SF43">
    <property type="entry name" value="PROTEIN PILI"/>
    <property type="match status" value="1"/>
</dbReference>
<protein>
    <submittedName>
        <fullName evidence="2">Type IV pili signal transduction protein PilI</fullName>
    </submittedName>
</protein>
<sequence>MSTPANAFFSPFEALAEYERRSLAHAAGAPEQAEAPGLWRGIGFRVGQRYLASTIGEVNEILTLPPIAIVPGTRSWLLGVANVRGSLVPVIDLKDFVEGTSTHLTENSRVLVVRQQAGRVGLLVDEVLGQRSFADELRSQAIGEDDPRYERFVRERVPLGEVLWGMFSMAALVRAPEFQQAAA</sequence>
<dbReference type="OrthoDB" id="5298045at2"/>